<protein>
    <recommendedName>
        <fullName evidence="11">Acyl-CoA-binding domain-containing protein 5</fullName>
    </recommendedName>
</protein>
<evidence type="ECO:0000256" key="2">
    <source>
        <dbReference type="ARBA" id="ARBA00010310"/>
    </source>
</evidence>
<gene>
    <name evidence="16" type="primary">LOC112235100</name>
</gene>
<keyword evidence="17" id="KW-1185">Reference proteome</keyword>
<dbReference type="PRINTS" id="PR00689">
    <property type="entry name" value="ACOABINDINGP"/>
</dbReference>
<feature type="transmembrane region" description="Helical" evidence="14">
    <location>
        <begin position="450"/>
        <end position="469"/>
    </location>
</feature>
<dbReference type="PROSITE" id="PS51228">
    <property type="entry name" value="ACB_2"/>
    <property type="match status" value="1"/>
</dbReference>
<comment type="similarity">
    <text evidence="2">Belongs to the ATG37 family.</text>
</comment>
<dbReference type="FunFam" id="1.20.80.10:FF:000010">
    <property type="entry name" value="Acyl-CoA-binding domain-containing protein 5"/>
    <property type="match status" value="1"/>
</dbReference>
<comment type="subcellular location">
    <subcellularLocation>
        <location evidence="1">Membrane</location>
        <topology evidence="1">Single-pass membrane protein</topology>
    </subcellularLocation>
</comment>
<dbReference type="CDD" id="cd00435">
    <property type="entry name" value="ACBP"/>
    <property type="match status" value="1"/>
</dbReference>
<feature type="compositionally biased region" description="Gly residues" evidence="13">
    <location>
        <begin position="375"/>
        <end position="389"/>
    </location>
</feature>
<evidence type="ECO:0000256" key="14">
    <source>
        <dbReference type="SAM" id="Phobius"/>
    </source>
</evidence>
<evidence type="ECO:0000256" key="13">
    <source>
        <dbReference type="SAM" id="MobiDB-lite"/>
    </source>
</evidence>
<keyword evidence="4 14" id="KW-0812">Transmembrane</keyword>
<evidence type="ECO:0000313" key="16">
    <source>
        <dbReference type="Ensembl" id="ENSOTSP00005036424.2"/>
    </source>
</evidence>
<dbReference type="PROSITE" id="PS00880">
    <property type="entry name" value="ACB_1"/>
    <property type="match status" value="1"/>
</dbReference>
<feature type="region of interest" description="Disordered" evidence="13">
    <location>
        <begin position="295"/>
        <end position="389"/>
    </location>
</feature>
<dbReference type="Pfam" id="PF00887">
    <property type="entry name" value="ACBP"/>
    <property type="match status" value="1"/>
</dbReference>
<keyword evidence="3 11" id="KW-0813">Transport</keyword>
<keyword evidence="7" id="KW-0175">Coiled coil</keyword>
<dbReference type="GO" id="GO:0006631">
    <property type="term" value="P:fatty acid metabolic process"/>
    <property type="evidence" value="ECO:0007669"/>
    <property type="project" value="TreeGrafter"/>
</dbReference>
<dbReference type="PANTHER" id="PTHR23310">
    <property type="entry name" value="ACYL-COA-BINDING PROTEIN, ACBP"/>
    <property type="match status" value="1"/>
</dbReference>
<dbReference type="Ensembl" id="ENSOTST00005039579.2">
    <property type="protein sequence ID" value="ENSOTSP00005036424.2"/>
    <property type="gene ID" value="ENSOTSG00005017188.2"/>
</dbReference>
<dbReference type="InterPro" id="IPR016347">
    <property type="entry name" value="ACBD5"/>
</dbReference>
<feature type="binding site" evidence="12">
    <location>
        <begin position="22"/>
        <end position="31"/>
    </location>
    <ligand>
        <name>an acyl-CoA</name>
        <dbReference type="ChEBI" id="CHEBI:58342"/>
    </ligand>
</feature>
<reference evidence="16" key="2">
    <citation type="submission" date="2025-09" db="UniProtKB">
        <authorList>
            <consortium name="Ensembl"/>
        </authorList>
    </citation>
    <scope>IDENTIFICATION</scope>
</reference>
<dbReference type="GO" id="GO:0000062">
    <property type="term" value="F:fatty-acyl-CoA binding"/>
    <property type="evidence" value="ECO:0007669"/>
    <property type="project" value="InterPro"/>
</dbReference>
<dbReference type="Gene3D" id="1.20.80.10">
    <property type="match status" value="1"/>
</dbReference>
<organism evidence="16 17">
    <name type="scientific">Oncorhynchus tshawytscha</name>
    <name type="common">Chinook salmon</name>
    <name type="synonym">Salmo tshawytscha</name>
    <dbReference type="NCBI Taxonomy" id="74940"/>
    <lineage>
        <taxon>Eukaryota</taxon>
        <taxon>Metazoa</taxon>
        <taxon>Chordata</taxon>
        <taxon>Craniata</taxon>
        <taxon>Vertebrata</taxon>
        <taxon>Euteleostomi</taxon>
        <taxon>Actinopterygii</taxon>
        <taxon>Neopterygii</taxon>
        <taxon>Teleostei</taxon>
        <taxon>Protacanthopterygii</taxon>
        <taxon>Salmoniformes</taxon>
        <taxon>Salmonidae</taxon>
        <taxon>Salmoninae</taxon>
        <taxon>Oncorhynchus</taxon>
    </lineage>
</organism>
<evidence type="ECO:0000256" key="3">
    <source>
        <dbReference type="ARBA" id="ARBA00022448"/>
    </source>
</evidence>
<dbReference type="GO" id="GO:0016020">
    <property type="term" value="C:membrane"/>
    <property type="evidence" value="ECO:0007669"/>
    <property type="project" value="UniProtKB-SubCell"/>
</dbReference>
<feature type="binding site" evidence="12">
    <location>
        <position position="87"/>
    </location>
    <ligand>
        <name>an acyl-CoA</name>
        <dbReference type="ChEBI" id="CHEBI:58342"/>
    </ligand>
</feature>
<reference evidence="16" key="1">
    <citation type="submission" date="2025-08" db="UniProtKB">
        <authorList>
            <consortium name="Ensembl"/>
        </authorList>
    </citation>
    <scope>IDENTIFICATION</scope>
</reference>
<dbReference type="InterPro" id="IPR022408">
    <property type="entry name" value="Acyl-CoA-binding_prot_CS"/>
</dbReference>
<evidence type="ECO:0000256" key="1">
    <source>
        <dbReference type="ARBA" id="ARBA00004167"/>
    </source>
</evidence>
<evidence type="ECO:0000256" key="4">
    <source>
        <dbReference type="ARBA" id="ARBA00022692"/>
    </source>
</evidence>
<keyword evidence="8 11" id="KW-0446">Lipid-binding</keyword>
<feature type="compositionally biased region" description="Polar residues" evidence="13">
    <location>
        <begin position="338"/>
        <end position="348"/>
    </location>
</feature>
<dbReference type="Proteomes" id="UP000694402">
    <property type="component" value="Unassembled WGS sequence"/>
</dbReference>
<dbReference type="PIRSF" id="PIRSF002412">
    <property type="entry name" value="MA_DBI"/>
    <property type="match status" value="1"/>
</dbReference>
<evidence type="ECO:0000259" key="15">
    <source>
        <dbReference type="PROSITE" id="PS51228"/>
    </source>
</evidence>
<feature type="binding site" evidence="12">
    <location>
        <begin position="42"/>
        <end position="46"/>
    </location>
    <ligand>
        <name>an acyl-CoA</name>
        <dbReference type="ChEBI" id="CHEBI:58342"/>
    </ligand>
</feature>
<evidence type="ECO:0000256" key="6">
    <source>
        <dbReference type="ARBA" id="ARBA00023006"/>
    </source>
</evidence>
<proteinExistence type="inferred from homology"/>
<dbReference type="InterPro" id="IPR035984">
    <property type="entry name" value="Acyl-CoA-binding_sf"/>
</dbReference>
<dbReference type="GeneTree" id="ENSGT00940000156350"/>
<evidence type="ECO:0000256" key="8">
    <source>
        <dbReference type="ARBA" id="ARBA00023121"/>
    </source>
</evidence>
<sequence length="474" mass="53060">MMEIEDGKPLYERRFDAAVKVIQSLPPDGSFQPSNDMMLKFYSHYKQSTLGPCNTPRPGFWDPMGKVKWDAWNDLGEMPKEEAMIAYVDELKLILEGMPCTTEVEQLLLVLGPFYEQVQEKKHINQVSDLSAARLTKFARQLQGFGTMITSAPSKSVTRSIIRTMEMNGTLETRPPRPAGEPPKPKVMAVKEQGEEEEEFEFDEEDEVEEEEIAEIKEVKKGIQSKYTHTLTHTHTHTYTHTQTYTYTPLHTHTHLHTQSTDKASTHTVHATFQILMYVCLVQGSEAHTDRCLELDEEEQGESHSPLSDQEGPCGTPEDSQGPPKGIQCGGEDGETSGGASQRQIQNTDRVDNSLVRRERGKARSYLSRSSGPLQGSGGDGERWGGAGATGGSLNEQIVVALARLQEDMQSVLERLQTLEALTASQSLALPYPPSPLKPSWWPFDVSPSAVAFAVAWPFVVQWLIRLYLQRKKR</sequence>
<feature type="binding site" evidence="12">
    <location>
        <position position="68"/>
    </location>
    <ligand>
        <name>an acyl-CoA</name>
        <dbReference type="ChEBI" id="CHEBI:58342"/>
    </ligand>
</feature>
<evidence type="ECO:0000313" key="17">
    <source>
        <dbReference type="Proteomes" id="UP000694402"/>
    </source>
</evidence>
<evidence type="ECO:0000256" key="11">
    <source>
        <dbReference type="PIRNR" id="PIRNR002412"/>
    </source>
</evidence>
<keyword evidence="9 14" id="KW-0472">Membrane</keyword>
<evidence type="ECO:0000256" key="5">
    <source>
        <dbReference type="ARBA" id="ARBA00022989"/>
    </source>
</evidence>
<dbReference type="SUPFAM" id="SSF47027">
    <property type="entry name" value="Acyl-CoA binding protein"/>
    <property type="match status" value="1"/>
</dbReference>
<keyword evidence="5 14" id="KW-1133">Transmembrane helix</keyword>
<feature type="domain" description="ACB" evidence="15">
    <location>
        <begin position="11"/>
        <end position="100"/>
    </location>
</feature>
<dbReference type="InterPro" id="IPR000582">
    <property type="entry name" value="Acyl-CoA-binding_protein"/>
</dbReference>
<evidence type="ECO:0000256" key="12">
    <source>
        <dbReference type="PIRSR" id="PIRSR002412-1"/>
    </source>
</evidence>
<name>A0A8C8FNY4_ONCTS</name>
<evidence type="ECO:0000256" key="7">
    <source>
        <dbReference type="ARBA" id="ARBA00023054"/>
    </source>
</evidence>
<dbReference type="PANTHER" id="PTHR23310:SF6">
    <property type="entry name" value="ACYL-COA-BINDING DOMAIN-CONTAINING PROTEIN 5"/>
    <property type="match status" value="1"/>
</dbReference>
<dbReference type="GO" id="GO:0005777">
    <property type="term" value="C:peroxisome"/>
    <property type="evidence" value="ECO:0007669"/>
    <property type="project" value="TreeGrafter"/>
</dbReference>
<accession>A0A8C8FNY4</accession>
<evidence type="ECO:0000256" key="9">
    <source>
        <dbReference type="ARBA" id="ARBA00023136"/>
    </source>
</evidence>
<dbReference type="InterPro" id="IPR014352">
    <property type="entry name" value="FERM/acyl-CoA-bd_prot_sf"/>
</dbReference>
<feature type="compositionally biased region" description="Basic and acidic residues" evidence="13">
    <location>
        <begin position="349"/>
        <end position="358"/>
    </location>
</feature>
<keyword evidence="6" id="KW-0072">Autophagy</keyword>
<comment type="function">
    <text evidence="10">Acyl-CoA binding protein which acts as the peroxisome receptor for pexophagy but is dispensable for aggrephagy and nonselective autophagy. Binds medium- and long-chain acyl-CoA esters.</text>
</comment>
<evidence type="ECO:0000256" key="10">
    <source>
        <dbReference type="ARBA" id="ARBA00025481"/>
    </source>
</evidence>
<dbReference type="AlphaFoldDB" id="A0A8C8FNY4"/>
<dbReference type="GO" id="GO:0000425">
    <property type="term" value="P:pexophagy"/>
    <property type="evidence" value="ECO:0007669"/>
    <property type="project" value="InterPro"/>
</dbReference>